<name>A0AAD7Z795_DIPPU</name>
<keyword evidence="1" id="KW-0472">Membrane</keyword>
<reference evidence="2" key="1">
    <citation type="journal article" date="2023" name="IScience">
        <title>Live-bearing cockroach genome reveals convergent evolutionary mechanisms linked to viviparity in insects and beyond.</title>
        <authorList>
            <person name="Fouks B."/>
            <person name="Harrison M.C."/>
            <person name="Mikhailova A.A."/>
            <person name="Marchal E."/>
            <person name="English S."/>
            <person name="Carruthers M."/>
            <person name="Jennings E.C."/>
            <person name="Chiamaka E.L."/>
            <person name="Frigard R.A."/>
            <person name="Pippel M."/>
            <person name="Attardo G.M."/>
            <person name="Benoit J.B."/>
            <person name="Bornberg-Bauer E."/>
            <person name="Tobe S.S."/>
        </authorList>
    </citation>
    <scope>NUCLEOTIDE SEQUENCE</scope>
    <source>
        <strain evidence="2">Stay&amp;Tobe</strain>
    </source>
</reference>
<gene>
    <name evidence="2" type="ORF">L9F63_007888</name>
</gene>
<keyword evidence="3" id="KW-1185">Reference proteome</keyword>
<dbReference type="EMBL" id="JASPKZ010010252">
    <property type="protein sequence ID" value="KAJ9574922.1"/>
    <property type="molecule type" value="Genomic_DNA"/>
</dbReference>
<dbReference type="AlphaFoldDB" id="A0AAD7Z795"/>
<evidence type="ECO:0000313" key="3">
    <source>
        <dbReference type="Proteomes" id="UP001233999"/>
    </source>
</evidence>
<accession>A0AAD7Z795</accession>
<dbReference type="Proteomes" id="UP001233999">
    <property type="component" value="Unassembled WGS sequence"/>
</dbReference>
<sequence length="94" mass="10820">NLNHTVAFKSIVTYVISVLIYFIQILCVKITLISQFVKIPRYRALSMSGLRDHLLTHAKTFSFALLVEKLIMPINAYLQIFSKLTPLHIIIFLT</sequence>
<reference evidence="2" key="2">
    <citation type="submission" date="2023-05" db="EMBL/GenBank/DDBJ databases">
        <authorList>
            <person name="Fouks B."/>
        </authorList>
    </citation>
    <scope>NUCLEOTIDE SEQUENCE</scope>
    <source>
        <strain evidence="2">Stay&amp;Tobe</strain>
        <tissue evidence="2">Testes</tissue>
    </source>
</reference>
<feature type="non-terminal residue" evidence="2">
    <location>
        <position position="94"/>
    </location>
</feature>
<feature type="non-terminal residue" evidence="2">
    <location>
        <position position="1"/>
    </location>
</feature>
<evidence type="ECO:0000256" key="1">
    <source>
        <dbReference type="SAM" id="Phobius"/>
    </source>
</evidence>
<proteinExistence type="predicted"/>
<protein>
    <submittedName>
        <fullName evidence="2">Uncharacterized protein</fullName>
    </submittedName>
</protein>
<feature type="transmembrane region" description="Helical" evidence="1">
    <location>
        <begin position="12"/>
        <end position="37"/>
    </location>
</feature>
<keyword evidence="1" id="KW-1133">Transmembrane helix</keyword>
<organism evidence="2 3">
    <name type="scientific">Diploptera punctata</name>
    <name type="common">Pacific beetle cockroach</name>
    <dbReference type="NCBI Taxonomy" id="6984"/>
    <lineage>
        <taxon>Eukaryota</taxon>
        <taxon>Metazoa</taxon>
        <taxon>Ecdysozoa</taxon>
        <taxon>Arthropoda</taxon>
        <taxon>Hexapoda</taxon>
        <taxon>Insecta</taxon>
        <taxon>Pterygota</taxon>
        <taxon>Neoptera</taxon>
        <taxon>Polyneoptera</taxon>
        <taxon>Dictyoptera</taxon>
        <taxon>Blattodea</taxon>
        <taxon>Blaberoidea</taxon>
        <taxon>Blaberidae</taxon>
        <taxon>Diplopterinae</taxon>
        <taxon>Diploptera</taxon>
    </lineage>
</organism>
<evidence type="ECO:0000313" key="2">
    <source>
        <dbReference type="EMBL" id="KAJ9574922.1"/>
    </source>
</evidence>
<comment type="caution">
    <text evidence="2">The sequence shown here is derived from an EMBL/GenBank/DDBJ whole genome shotgun (WGS) entry which is preliminary data.</text>
</comment>
<keyword evidence="1" id="KW-0812">Transmembrane</keyword>